<feature type="non-terminal residue" evidence="1">
    <location>
        <position position="1"/>
    </location>
</feature>
<dbReference type="EMBL" id="AUZX01002790">
    <property type="protein sequence ID" value="EQD75699.1"/>
    <property type="molecule type" value="Genomic_DNA"/>
</dbReference>
<dbReference type="AlphaFoldDB" id="T1D2L7"/>
<sequence length="353" mass="41518">ILETARKIGKDRDIPVEVKKIGNSHYLYRSTTKWDKEKKKRVKVSEYLGRINESGLVEKNKRTIFEFGSSELLMTMAWDLVPELKRRFPDHWKEIVAISVVRVMDNQPLKLIKSRWEKLYASRQIDASLSPNTLSEKIRIIGSDHDAQYRFFRSLINKDDFLLFDLSSIFSRSQNVNLAEKGYNHEHLNVDEIGFALIFSGKRHMPVILEPIPGSVRDMKAYDSIVEQYDLRRCIIVADRGLVSYDMPKRKGIFFIAAIKKNFRIIDYSMKLDKSFIYRDRGINSGKKQVEGKFLYMYEDAMMRAEEETNLIKKIQGGTKRRRILRMRGRDWGSSPFSQTWTMIRRAYTECTR</sequence>
<accession>T1D2L7</accession>
<reference evidence="1" key="2">
    <citation type="journal article" date="2014" name="ISME J.">
        <title>Microbial stratification in low pH oxic and suboxic macroscopic growths along an acid mine drainage.</title>
        <authorList>
            <person name="Mendez-Garcia C."/>
            <person name="Mesa V."/>
            <person name="Sprenger R.R."/>
            <person name="Richter M."/>
            <person name="Diez M.S."/>
            <person name="Solano J."/>
            <person name="Bargiela R."/>
            <person name="Golyshina O.V."/>
            <person name="Manteca A."/>
            <person name="Ramos J.L."/>
            <person name="Gallego J.R."/>
            <person name="Llorente I."/>
            <person name="Martins Dos Santos V.A."/>
            <person name="Jensen O.N."/>
            <person name="Pelaez A.I."/>
            <person name="Sanchez J."/>
            <person name="Ferrer M."/>
        </authorList>
    </citation>
    <scope>NUCLEOTIDE SEQUENCE</scope>
</reference>
<comment type="caution">
    <text evidence="1">The sequence shown here is derived from an EMBL/GenBank/DDBJ whole genome shotgun (WGS) entry which is preliminary data.</text>
</comment>
<gene>
    <name evidence="1" type="ORF">B1A_03824</name>
</gene>
<name>T1D2L7_9ZZZZ</name>
<reference evidence="1" key="1">
    <citation type="submission" date="2013-08" db="EMBL/GenBank/DDBJ databases">
        <authorList>
            <person name="Mendez C."/>
            <person name="Richter M."/>
            <person name="Ferrer M."/>
            <person name="Sanchez J."/>
        </authorList>
    </citation>
    <scope>NUCLEOTIDE SEQUENCE</scope>
</reference>
<organism evidence="1">
    <name type="scientific">mine drainage metagenome</name>
    <dbReference type="NCBI Taxonomy" id="410659"/>
    <lineage>
        <taxon>unclassified sequences</taxon>
        <taxon>metagenomes</taxon>
        <taxon>ecological metagenomes</taxon>
    </lineage>
</organism>
<evidence type="ECO:0000313" key="1">
    <source>
        <dbReference type="EMBL" id="EQD75699.1"/>
    </source>
</evidence>
<proteinExistence type="predicted"/>
<protein>
    <submittedName>
        <fullName evidence="1">Transposase (IS4)</fullName>
    </submittedName>
</protein>